<proteinExistence type="predicted"/>
<name>A0A2J8JT98_PANTR</name>
<evidence type="ECO:0000313" key="1">
    <source>
        <dbReference type="EMBL" id="PNI26002.1"/>
    </source>
</evidence>
<organism evidence="1 2">
    <name type="scientific">Pan troglodytes</name>
    <name type="common">Chimpanzee</name>
    <dbReference type="NCBI Taxonomy" id="9598"/>
    <lineage>
        <taxon>Eukaryota</taxon>
        <taxon>Metazoa</taxon>
        <taxon>Chordata</taxon>
        <taxon>Craniata</taxon>
        <taxon>Vertebrata</taxon>
        <taxon>Euteleostomi</taxon>
        <taxon>Mammalia</taxon>
        <taxon>Eutheria</taxon>
        <taxon>Euarchontoglires</taxon>
        <taxon>Primates</taxon>
        <taxon>Haplorrhini</taxon>
        <taxon>Catarrhini</taxon>
        <taxon>Hominidae</taxon>
        <taxon>Pan</taxon>
    </lineage>
</organism>
<accession>A0A2J8JT98</accession>
<protein>
    <submittedName>
        <fullName evidence="1">BTNL8 isoform 9</fullName>
    </submittedName>
</protein>
<dbReference type="AlphaFoldDB" id="A0A2J8JT98"/>
<reference evidence="1 2" key="1">
    <citation type="submission" date="2017-12" db="EMBL/GenBank/DDBJ databases">
        <title>High-resolution comparative analysis of great ape genomes.</title>
        <authorList>
            <person name="Pollen A."/>
            <person name="Hastie A."/>
            <person name="Hormozdiari F."/>
            <person name="Dougherty M."/>
            <person name="Liu R."/>
            <person name="Chaisson M."/>
            <person name="Hoppe E."/>
            <person name="Hill C."/>
            <person name="Pang A."/>
            <person name="Hillier L."/>
            <person name="Baker C."/>
            <person name="Armstrong J."/>
            <person name="Shendure J."/>
            <person name="Paten B."/>
            <person name="Wilson R."/>
            <person name="Chao H."/>
            <person name="Schneider V."/>
            <person name="Ventura M."/>
            <person name="Kronenberg Z."/>
            <person name="Murali S."/>
            <person name="Gordon D."/>
            <person name="Cantsilieris S."/>
            <person name="Munson K."/>
            <person name="Nelson B."/>
            <person name="Raja A."/>
            <person name="Underwood J."/>
            <person name="Diekhans M."/>
            <person name="Fiddes I."/>
            <person name="Haussler D."/>
            <person name="Eichler E."/>
        </authorList>
    </citation>
    <scope>NUCLEOTIDE SEQUENCE [LARGE SCALE GENOMIC DNA]</scope>
    <source>
        <strain evidence="1">Yerkes chimp pedigree #C0471</strain>
    </source>
</reference>
<gene>
    <name evidence="1" type="ORF">CK820_G0044461</name>
</gene>
<comment type="caution">
    <text evidence="1">The sequence shown here is derived from an EMBL/GenBank/DDBJ whole genome shotgun (WGS) entry which is preliminary data.</text>
</comment>
<sequence>MHGLFDVEISLTVQENAGSISCSMQHAHLSQEVESRVQIGG</sequence>
<evidence type="ECO:0000313" key="2">
    <source>
        <dbReference type="Proteomes" id="UP000236370"/>
    </source>
</evidence>
<dbReference type="InterPro" id="IPR013783">
    <property type="entry name" value="Ig-like_fold"/>
</dbReference>
<dbReference type="EMBL" id="NBAG03000426">
    <property type="protein sequence ID" value="PNI26002.1"/>
    <property type="molecule type" value="Genomic_DNA"/>
</dbReference>
<dbReference type="Gene3D" id="2.60.40.10">
    <property type="entry name" value="Immunoglobulins"/>
    <property type="match status" value="1"/>
</dbReference>
<dbReference type="Proteomes" id="UP000236370">
    <property type="component" value="Unassembled WGS sequence"/>
</dbReference>